<organism evidence="1 2">
    <name type="scientific">Kluyvera intermedia</name>
    <name type="common">Enterobacter intermedius</name>
    <dbReference type="NCBI Taxonomy" id="61648"/>
    <lineage>
        <taxon>Bacteria</taxon>
        <taxon>Pseudomonadati</taxon>
        <taxon>Pseudomonadota</taxon>
        <taxon>Gammaproteobacteria</taxon>
        <taxon>Enterobacterales</taxon>
        <taxon>Enterobacteriaceae</taxon>
        <taxon>Kluyvera</taxon>
    </lineage>
</organism>
<dbReference type="EMBL" id="MWPR01000010">
    <property type="protein sequence ID" value="ORJ50639.1"/>
    <property type="molecule type" value="Genomic_DNA"/>
</dbReference>
<gene>
    <name evidence="1" type="ORF">B2M27_08715</name>
</gene>
<evidence type="ECO:0000313" key="1">
    <source>
        <dbReference type="EMBL" id="ORJ50639.1"/>
    </source>
</evidence>
<comment type="caution">
    <text evidence="1">The sequence shown here is derived from an EMBL/GenBank/DDBJ whole genome shotgun (WGS) entry which is preliminary data.</text>
</comment>
<keyword evidence="2" id="KW-1185">Reference proteome</keyword>
<proteinExistence type="predicted"/>
<protein>
    <submittedName>
        <fullName evidence="1">Uncharacterized protein</fullName>
    </submittedName>
</protein>
<accession>A0ABX3UGM2</accession>
<name>A0ABX3UGM2_KLUIN</name>
<sequence length="68" mass="7954">MARKTNRRIFAKGREKKSSGITSPLLEFVPHLVRSNSLIDLFFQQLWNNIGSIPGKFTSFYRTRRRLA</sequence>
<evidence type="ECO:0000313" key="2">
    <source>
        <dbReference type="Proteomes" id="UP000192521"/>
    </source>
</evidence>
<reference evidence="1 2" key="1">
    <citation type="submission" date="2017-02" db="EMBL/GenBank/DDBJ databases">
        <title>Draft genome sequence of a Kluyvera intermedia isolate from a patient with a pancreatic abscess.</title>
        <authorList>
            <person name="Thele R."/>
        </authorList>
    </citation>
    <scope>NUCLEOTIDE SEQUENCE [LARGE SCALE GENOMIC DNA]</scope>
    <source>
        <strain evidence="1 2">FOSA7093</strain>
    </source>
</reference>
<dbReference type="Proteomes" id="UP000192521">
    <property type="component" value="Unassembled WGS sequence"/>
</dbReference>